<dbReference type="InterPro" id="IPR013762">
    <property type="entry name" value="Integrase-like_cat_sf"/>
</dbReference>
<dbReference type="SUPFAM" id="SSF56349">
    <property type="entry name" value="DNA breaking-rejoining enzymes"/>
    <property type="match status" value="1"/>
</dbReference>
<dbReference type="Gene3D" id="1.10.443.10">
    <property type="entry name" value="Intergrase catalytic core"/>
    <property type="match status" value="1"/>
</dbReference>
<name>A0A1B1KI68_RHOOP</name>
<organism evidence="3 4">
    <name type="scientific">Rhodococcus opacus</name>
    <name type="common">Nocardia opaca</name>
    <dbReference type="NCBI Taxonomy" id="37919"/>
    <lineage>
        <taxon>Bacteria</taxon>
        <taxon>Bacillati</taxon>
        <taxon>Actinomycetota</taxon>
        <taxon>Actinomycetes</taxon>
        <taxon>Mycobacteriales</taxon>
        <taxon>Nocardiaceae</taxon>
        <taxon>Rhodococcus</taxon>
    </lineage>
</organism>
<keyword evidence="3" id="KW-0614">Plasmid</keyword>
<keyword evidence="1" id="KW-0233">DNA recombination</keyword>
<dbReference type="EMBL" id="CP009112">
    <property type="protein sequence ID" value="ANS32306.1"/>
    <property type="molecule type" value="Genomic_DNA"/>
</dbReference>
<dbReference type="AlphaFoldDB" id="A0A1B1KI68"/>
<evidence type="ECO:0000313" key="4">
    <source>
        <dbReference type="Proteomes" id="UP000186108"/>
    </source>
</evidence>
<dbReference type="PATRIC" id="fig|37919.13.peg.8121"/>
<evidence type="ECO:0000259" key="2">
    <source>
        <dbReference type="PROSITE" id="PS51898"/>
    </source>
</evidence>
<dbReference type="PROSITE" id="PS51898">
    <property type="entry name" value="TYR_RECOMBINASE"/>
    <property type="match status" value="1"/>
</dbReference>
<dbReference type="GO" id="GO:0003677">
    <property type="term" value="F:DNA binding"/>
    <property type="evidence" value="ECO:0007669"/>
    <property type="project" value="InterPro"/>
</dbReference>
<dbReference type="InterPro" id="IPR002104">
    <property type="entry name" value="Integrase_catalytic"/>
</dbReference>
<dbReference type="Pfam" id="PF00589">
    <property type="entry name" value="Phage_integrase"/>
    <property type="match status" value="1"/>
</dbReference>
<accession>A0A1B1KI68</accession>
<reference evidence="3 4" key="1">
    <citation type="submission" date="2014-07" db="EMBL/GenBank/DDBJ databases">
        <authorList>
            <person name="Zhang J.E."/>
            <person name="Yang H."/>
            <person name="Guo J."/>
            <person name="Deng Z."/>
            <person name="Luo H."/>
            <person name="Luo M."/>
            <person name="Zhao B."/>
        </authorList>
    </citation>
    <scope>NUCLEOTIDE SEQUENCE [LARGE SCALE GENOMIC DNA]</scope>
    <source>
        <strain evidence="3 4">1CP</strain>
        <plasmid evidence="4">Plasmid pr1cp1</plasmid>
    </source>
</reference>
<geneLocation type="plasmid" evidence="4">
    <name>pr1cp1</name>
</geneLocation>
<evidence type="ECO:0000313" key="3">
    <source>
        <dbReference type="EMBL" id="ANS32306.1"/>
    </source>
</evidence>
<sequence length="79" mass="8429">MSPDGVGDVVARVSRRVGLPAMSAHRLRHGTATQLVRNGASWPEIAQVMRHRTVAVTASYATVDPALTSELARPWPGAL</sequence>
<gene>
    <name evidence="3" type="ORF">R1CP_38550</name>
</gene>
<feature type="domain" description="Tyr recombinase" evidence="2">
    <location>
        <begin position="1"/>
        <end position="73"/>
    </location>
</feature>
<dbReference type="InterPro" id="IPR011010">
    <property type="entry name" value="DNA_brk_join_enz"/>
</dbReference>
<dbReference type="GO" id="GO:0006310">
    <property type="term" value="P:DNA recombination"/>
    <property type="evidence" value="ECO:0007669"/>
    <property type="project" value="UniProtKB-KW"/>
</dbReference>
<protein>
    <recommendedName>
        <fullName evidence="2">Tyr recombinase domain-containing protein</fullName>
    </recommendedName>
</protein>
<dbReference type="Proteomes" id="UP000186108">
    <property type="component" value="Plasmid pR1CP1"/>
</dbReference>
<evidence type="ECO:0000256" key="1">
    <source>
        <dbReference type="ARBA" id="ARBA00023172"/>
    </source>
</evidence>
<proteinExistence type="predicted"/>
<dbReference type="GO" id="GO:0015074">
    <property type="term" value="P:DNA integration"/>
    <property type="evidence" value="ECO:0007669"/>
    <property type="project" value="InterPro"/>
</dbReference>